<evidence type="ECO:0000313" key="2">
    <source>
        <dbReference type="EMBL" id="ADV64217.1"/>
    </source>
</evidence>
<dbReference type="Proteomes" id="UP000008631">
    <property type="component" value="Chromosome"/>
</dbReference>
<feature type="region of interest" description="Disordered" evidence="1">
    <location>
        <begin position="312"/>
        <end position="331"/>
    </location>
</feature>
<dbReference type="STRING" id="575540.Isop_3661"/>
<gene>
    <name evidence="2" type="ordered locus">Isop_3661</name>
</gene>
<accession>E8QZ88</accession>
<organism evidence="2 3">
    <name type="scientific">Isosphaera pallida (strain ATCC 43644 / DSM 9630 / IS1B)</name>
    <dbReference type="NCBI Taxonomy" id="575540"/>
    <lineage>
        <taxon>Bacteria</taxon>
        <taxon>Pseudomonadati</taxon>
        <taxon>Planctomycetota</taxon>
        <taxon>Planctomycetia</taxon>
        <taxon>Isosphaerales</taxon>
        <taxon>Isosphaeraceae</taxon>
        <taxon>Isosphaera</taxon>
    </lineage>
</organism>
<name>E8QZ88_ISOPI</name>
<dbReference type="RefSeq" id="WP_013566505.1">
    <property type="nucleotide sequence ID" value="NC_014962.1"/>
</dbReference>
<reference key="1">
    <citation type="submission" date="2010-11" db="EMBL/GenBank/DDBJ databases">
        <title>The complete sequence of chromosome of Isophaera pallida ATCC 43644.</title>
        <authorList>
            <consortium name="US DOE Joint Genome Institute (JGI-PGF)"/>
            <person name="Lucas S."/>
            <person name="Copeland A."/>
            <person name="Lapidus A."/>
            <person name="Bruce D."/>
            <person name="Goodwin L."/>
            <person name="Pitluck S."/>
            <person name="Kyrpides N."/>
            <person name="Mavromatis K."/>
            <person name="Pagani I."/>
            <person name="Ivanova N."/>
            <person name="Saunders E."/>
            <person name="Brettin T."/>
            <person name="Detter J.C."/>
            <person name="Han C."/>
            <person name="Tapia R."/>
            <person name="Land M."/>
            <person name="Hauser L."/>
            <person name="Markowitz V."/>
            <person name="Cheng J.-F."/>
            <person name="Hugenholtz P."/>
            <person name="Woyke T."/>
            <person name="Wu D."/>
            <person name="Eisen J.A."/>
        </authorList>
    </citation>
    <scope>NUCLEOTIDE SEQUENCE</scope>
    <source>
        <strain>ATCC 43644</strain>
    </source>
</reference>
<evidence type="ECO:0000256" key="1">
    <source>
        <dbReference type="SAM" id="MobiDB-lite"/>
    </source>
</evidence>
<sequence>MQPPAVDSSLPATSPASRSIVSAPSRAELLVDEAIQKLRALKSVSADLLMEVEMLEQSFRLRGSYLRAEGNRVLLDLRLEGLPEAVGSMRQVCDGQTLWDIQQVLDGFYYGKTDVARVLEKLNQPGLEPEIRDRFMVELGFAGPETLLVSLRKSIGFDTVLEVELNGRPAYLVRGVWRDRAALTGGDPNLLPPVGPLPPYVPSVVNLWLDRDSGWPLKLDMEGKLPSLLEATENPATLDVATGKNRRLPAKRPNFKPSRLVLNYLNIQVNLDIDPNRFAYQVPANERNRVEDRTEFYLTSIDQVIQAQAGLRKFQEQQRQADTREGSTPPP</sequence>
<keyword evidence="3" id="KW-1185">Reference proteome</keyword>
<dbReference type="HOGENOM" id="CLU_838827_0_0_0"/>
<proteinExistence type="predicted"/>
<dbReference type="AlphaFoldDB" id="E8QZ88"/>
<dbReference type="OrthoDB" id="215442at2"/>
<reference evidence="2 3" key="2">
    <citation type="journal article" date="2011" name="Stand. Genomic Sci.">
        <title>Complete genome sequence of Isosphaera pallida type strain (IS1B).</title>
        <authorList>
            <consortium name="US DOE Joint Genome Institute (JGI-PGF)"/>
            <person name="Goker M."/>
            <person name="Cleland D."/>
            <person name="Saunders E."/>
            <person name="Lapidus A."/>
            <person name="Nolan M."/>
            <person name="Lucas S."/>
            <person name="Hammon N."/>
            <person name="Deshpande S."/>
            <person name="Cheng J.F."/>
            <person name="Tapia R."/>
            <person name="Han C."/>
            <person name="Goodwin L."/>
            <person name="Pitluck S."/>
            <person name="Liolios K."/>
            <person name="Pagani I."/>
            <person name="Ivanova N."/>
            <person name="Mavromatis K."/>
            <person name="Pati A."/>
            <person name="Chen A."/>
            <person name="Palaniappan K."/>
            <person name="Land M."/>
            <person name="Hauser L."/>
            <person name="Chang Y.J."/>
            <person name="Jeffries C.D."/>
            <person name="Detter J.C."/>
            <person name="Beck B."/>
            <person name="Woyke T."/>
            <person name="Bristow J."/>
            <person name="Eisen J.A."/>
            <person name="Markowitz V."/>
            <person name="Hugenholtz P."/>
            <person name="Kyrpides N.C."/>
            <person name="Klenk H.P."/>
        </authorList>
    </citation>
    <scope>NUCLEOTIDE SEQUENCE [LARGE SCALE GENOMIC DNA]</scope>
    <source>
        <strain evidence="3">ATCC 43644 / DSM 9630 / IS1B</strain>
    </source>
</reference>
<dbReference type="EMBL" id="CP002353">
    <property type="protein sequence ID" value="ADV64217.1"/>
    <property type="molecule type" value="Genomic_DNA"/>
</dbReference>
<protein>
    <submittedName>
        <fullName evidence="2">Uncharacterized protein</fullName>
    </submittedName>
</protein>
<dbReference type="eggNOG" id="ENOG50338TP">
    <property type="taxonomic scope" value="Bacteria"/>
</dbReference>
<dbReference type="KEGG" id="ipa:Isop_3661"/>
<evidence type="ECO:0000313" key="3">
    <source>
        <dbReference type="Proteomes" id="UP000008631"/>
    </source>
</evidence>
<dbReference type="InParanoid" id="E8QZ88"/>
<feature type="compositionally biased region" description="Basic and acidic residues" evidence="1">
    <location>
        <begin position="313"/>
        <end position="325"/>
    </location>
</feature>